<dbReference type="InterPro" id="IPR001611">
    <property type="entry name" value="Leu-rich_rpt"/>
</dbReference>
<name>A0A0M4F721_DROBS</name>
<proteinExistence type="predicted"/>
<dbReference type="SMR" id="A0A0M4F721"/>
<dbReference type="GO" id="GO:0005096">
    <property type="term" value="F:GTPase activator activity"/>
    <property type="evidence" value="ECO:0007669"/>
    <property type="project" value="UniProtKB-KW"/>
</dbReference>
<dbReference type="GO" id="GO:0007165">
    <property type="term" value="P:signal transduction"/>
    <property type="evidence" value="ECO:0007669"/>
    <property type="project" value="InterPro"/>
</dbReference>
<feature type="compositionally biased region" description="Acidic residues" evidence="4">
    <location>
        <begin position="354"/>
        <end position="379"/>
    </location>
</feature>
<evidence type="ECO:0000256" key="4">
    <source>
        <dbReference type="SAM" id="MobiDB-lite"/>
    </source>
</evidence>
<organism evidence="5 6">
    <name type="scientific">Drosophila busckii</name>
    <name type="common">Fruit fly</name>
    <dbReference type="NCBI Taxonomy" id="30019"/>
    <lineage>
        <taxon>Eukaryota</taxon>
        <taxon>Metazoa</taxon>
        <taxon>Ecdysozoa</taxon>
        <taxon>Arthropoda</taxon>
        <taxon>Hexapoda</taxon>
        <taxon>Insecta</taxon>
        <taxon>Pterygota</taxon>
        <taxon>Neoptera</taxon>
        <taxon>Endopterygota</taxon>
        <taxon>Diptera</taxon>
        <taxon>Brachycera</taxon>
        <taxon>Muscomorpha</taxon>
        <taxon>Ephydroidea</taxon>
        <taxon>Drosophilidae</taxon>
        <taxon>Drosophila</taxon>
    </lineage>
</organism>
<reference evidence="5 6" key="1">
    <citation type="submission" date="2015-08" db="EMBL/GenBank/DDBJ databases">
        <title>Ancestral chromatin configuration constrains chromatin evolution on differentiating sex chromosomes in Drosophila.</title>
        <authorList>
            <person name="Zhou Q."/>
            <person name="Bachtrog D."/>
        </authorList>
    </citation>
    <scope>NUCLEOTIDE SEQUENCE [LARGE SCALE GENOMIC DNA]</scope>
    <source>
        <tissue evidence="5">Whole larvae</tissue>
    </source>
</reference>
<dbReference type="SUPFAM" id="SSF52047">
    <property type="entry name" value="RNI-like"/>
    <property type="match status" value="1"/>
</dbReference>
<evidence type="ECO:0000256" key="2">
    <source>
        <dbReference type="ARBA" id="ARBA00022614"/>
    </source>
</evidence>
<dbReference type="STRING" id="30019.A0A0M4F721"/>
<dbReference type="GO" id="GO:0005634">
    <property type="term" value="C:nucleus"/>
    <property type="evidence" value="ECO:0007669"/>
    <property type="project" value="TreeGrafter"/>
</dbReference>
<dbReference type="GO" id="GO:0005829">
    <property type="term" value="C:cytosol"/>
    <property type="evidence" value="ECO:0007669"/>
    <property type="project" value="TreeGrafter"/>
</dbReference>
<dbReference type="Gene3D" id="1.25.40.200">
    <property type="entry name" value="Ran-GTPase activating protein 1, C-terminal domain"/>
    <property type="match status" value="1"/>
</dbReference>
<sequence length="605" mass="67078">MANLSFISMSVQASEALGISFQGKAATWDNAEQVKDVLDALNRESRVHYLNLEGNTLGVEGAKAIGEALKRHPELRKAFWQNLFTCRLKTETPLALKHLGAGLIAAKAKLTVLNLSNNALGPNGMCGLEGLLRSPVCYSLQELYVKNCGLGSEGGRMLAKAMLDLHANAKKAGTALQLRVFAAGCNRLENLGATAISKLFQRLQTLEEIYMQQNSIYYKGIAELAKGFKLNRQLRVLNLNDNTLTYNGASAMAAVFEHTPHLRVLNLGDCIIRSNGAYLISEALEEHHEQLEVLDLSFNEINHEAGLMLVTAVVNKSNLRLLNLDGNNFGSKGCELIIAEMKKTANPTALQPFEADDSDEAIGDDESSKEDVDDAEQESGDSREYDTLLEVDDYIDELAASPTFPACHTEKIEDTIEEFDQEEDYKKSAEEANYVTKWNFDSLGIYEITSDESDETIADANVDKSAEELVLSLEPCSLQQQAACDNKLHELMAVIDQFDNDNHLLLLVFTTLKCAHHSKSSKPALDLAVSLYKATFEYAIKTKQEQRVLDYVLKQLCLLRSEEPFKSPYDMTNCRYALREAISQTDFANDNIKNTLKAFMDQLAA</sequence>
<dbReference type="OrthoDB" id="184583at2759"/>
<dbReference type="SUPFAM" id="SSF69099">
    <property type="entry name" value="Ran-GTPase activating protein 1 (RanGAP1), C-terminal domain"/>
    <property type="match status" value="1"/>
</dbReference>
<evidence type="ECO:0000313" key="5">
    <source>
        <dbReference type="EMBL" id="ALC47595.1"/>
    </source>
</evidence>
<gene>
    <name evidence="5" type="ORF">Dbus_chr3Rg2345</name>
</gene>
<evidence type="ECO:0000256" key="1">
    <source>
        <dbReference type="ARBA" id="ARBA00022468"/>
    </source>
</evidence>
<dbReference type="GO" id="GO:0048471">
    <property type="term" value="C:perinuclear region of cytoplasm"/>
    <property type="evidence" value="ECO:0007669"/>
    <property type="project" value="TreeGrafter"/>
</dbReference>
<feature type="region of interest" description="Disordered" evidence="4">
    <location>
        <begin position="350"/>
        <end position="386"/>
    </location>
</feature>
<dbReference type="GO" id="GO:0006913">
    <property type="term" value="P:nucleocytoplasmic transport"/>
    <property type="evidence" value="ECO:0007669"/>
    <property type="project" value="TreeGrafter"/>
</dbReference>
<evidence type="ECO:0000313" key="6">
    <source>
        <dbReference type="Proteomes" id="UP000494163"/>
    </source>
</evidence>
<keyword evidence="6" id="KW-1185">Reference proteome</keyword>
<dbReference type="Proteomes" id="UP000494163">
    <property type="component" value="Chromosome 3R"/>
</dbReference>
<dbReference type="Pfam" id="PF13516">
    <property type="entry name" value="LRR_6"/>
    <property type="match status" value="7"/>
</dbReference>
<accession>A0A0M4F721</accession>
<dbReference type="CDD" id="cd00116">
    <property type="entry name" value="LRR_RI"/>
    <property type="match status" value="1"/>
</dbReference>
<dbReference type="GO" id="GO:0031267">
    <property type="term" value="F:small GTPase binding"/>
    <property type="evidence" value="ECO:0007669"/>
    <property type="project" value="TreeGrafter"/>
</dbReference>
<dbReference type="PANTHER" id="PTHR24113">
    <property type="entry name" value="RAN GTPASE-ACTIVATING PROTEIN 1"/>
    <property type="match status" value="1"/>
</dbReference>
<keyword evidence="1" id="KW-0343">GTPase activation</keyword>
<dbReference type="InterPro" id="IPR036720">
    <property type="entry name" value="RanGAP1_C_sf"/>
</dbReference>
<dbReference type="SMART" id="SM00368">
    <property type="entry name" value="LRR_RI"/>
    <property type="match status" value="8"/>
</dbReference>
<dbReference type="PANTHER" id="PTHR24113:SF12">
    <property type="entry name" value="RAN GTPASE-ACTIVATING PROTEIN 1"/>
    <property type="match status" value="1"/>
</dbReference>
<dbReference type="Gene3D" id="3.80.10.10">
    <property type="entry name" value="Ribonuclease Inhibitor"/>
    <property type="match status" value="1"/>
</dbReference>
<dbReference type="EMBL" id="CP012526">
    <property type="protein sequence ID" value="ALC47595.1"/>
    <property type="molecule type" value="Genomic_DNA"/>
</dbReference>
<dbReference type="AlphaFoldDB" id="A0A0M4F721"/>
<protein>
    <submittedName>
        <fullName evidence="5">RanGap</fullName>
    </submittedName>
</protein>
<dbReference type="InterPro" id="IPR032675">
    <property type="entry name" value="LRR_dom_sf"/>
</dbReference>
<keyword evidence="3" id="KW-0677">Repeat</keyword>
<evidence type="ECO:0000256" key="3">
    <source>
        <dbReference type="ARBA" id="ARBA00022737"/>
    </source>
</evidence>
<dbReference type="InterPro" id="IPR027038">
    <property type="entry name" value="RanGap"/>
</dbReference>
<keyword evidence="2" id="KW-0433">Leucine-rich repeat</keyword>